<dbReference type="InterPro" id="IPR038078">
    <property type="entry name" value="PhoU-like_sf"/>
</dbReference>
<accession>A0ABY7MS93</accession>
<protein>
    <recommendedName>
        <fullName evidence="3">Phosphate transport regulator</fullName>
    </recommendedName>
</protein>
<gene>
    <name evidence="1" type="ORF">I3J27_08800</name>
</gene>
<dbReference type="Gene3D" id="1.20.58.220">
    <property type="entry name" value="Phosphate transport system protein phou homolog 2, domain 2"/>
    <property type="match status" value="1"/>
</dbReference>
<dbReference type="Proteomes" id="UP001179614">
    <property type="component" value="Chromosome"/>
</dbReference>
<reference evidence="1" key="1">
    <citation type="submission" date="2021-12" db="EMBL/GenBank/DDBJ databases">
        <title>Bradyrhizobium xenonodulans sp. nov.</title>
        <authorList>
            <person name="Claassens R."/>
            <person name="Venter S.N."/>
            <person name="Beukes C.W."/>
            <person name="Stepkowski T."/>
            <person name="Steenkamp E.T."/>
        </authorList>
    </citation>
    <scope>NUCLEOTIDE SEQUENCE</scope>
    <source>
        <strain evidence="1">14AB</strain>
    </source>
</reference>
<name>A0ABY7MS93_9BRAD</name>
<dbReference type="EMBL" id="CP089391">
    <property type="protein sequence ID" value="WBL80501.1"/>
    <property type="molecule type" value="Genomic_DNA"/>
</dbReference>
<sequence length="642" mass="68154">MKTQIIEELGQGDILLPTLVAEGLAANDRIKVRMSALQAAAQHAQDPNRSTSDLAVESQTAGIAPAGIATLIGGARLTGQGRLAAPNLAKLMQEIADDAATMIRAVGSGAPSDGEKANGRLGAIRAAGLLDETSEIEISRIVRLTGVAEAAGDSLHRLVMDLHKQLNRLAASCSEEALDGAHAFGLHHEDRGAVTAFMKGLNTTRGLKFNHPGLDTLATRAGGRLLIQNDIGTTDAHVVVIAVKKNAVTVTYTDVHLARAKFFISLFDEFNATWSGLDRHTAAGLGEDNSFYLVTGQYQAGHAADRNDFLAALGAALVFLIDWNKARKLLRTWVAKDDAARILEWAARQRIGHRGFLELGGNDLLGSAVRNAAPSRIGFGERLDQALGRAAAADFLKTALRASTEALLAGRSVRTVRDQIEADLMRHLDRVDGALLAAVLRQIGLAHDLVAAIARHIAVLRAGQPGDGKRLAQRCGAIEQKADRIALESRKEVDRLNARPLIGQLIDRAEEAVDELEQAAFIASLMPERTDPSLLASLTELCAVAATATEAAASGVAAAMDVPEGRRADSEDALAAVTRLIDAEHAGDTCERATTALVFRSGLDVATALSVIELARAIERATDRFAAFGHLLRRHIMIDLAA</sequence>
<evidence type="ECO:0000313" key="2">
    <source>
        <dbReference type="Proteomes" id="UP001179614"/>
    </source>
</evidence>
<proteinExistence type="predicted"/>
<organism evidence="1 2">
    <name type="scientific">Bradyrhizobium xenonodulans</name>
    <dbReference type="NCBI Taxonomy" id="2736875"/>
    <lineage>
        <taxon>Bacteria</taxon>
        <taxon>Pseudomonadati</taxon>
        <taxon>Pseudomonadota</taxon>
        <taxon>Alphaproteobacteria</taxon>
        <taxon>Hyphomicrobiales</taxon>
        <taxon>Nitrobacteraceae</taxon>
        <taxon>Bradyrhizobium</taxon>
    </lineage>
</organism>
<keyword evidence="2" id="KW-1185">Reference proteome</keyword>
<dbReference type="RefSeq" id="WP_270167832.1">
    <property type="nucleotide sequence ID" value="NZ_CP089391.1"/>
</dbReference>
<evidence type="ECO:0000313" key="1">
    <source>
        <dbReference type="EMBL" id="WBL80501.1"/>
    </source>
</evidence>
<evidence type="ECO:0008006" key="3">
    <source>
        <dbReference type="Google" id="ProtNLM"/>
    </source>
</evidence>